<evidence type="ECO:0000256" key="1">
    <source>
        <dbReference type="ARBA" id="ARBA00004651"/>
    </source>
</evidence>
<dbReference type="SUPFAM" id="SSF52540">
    <property type="entry name" value="P-loop containing nucleoside triphosphate hydrolases"/>
    <property type="match status" value="1"/>
</dbReference>
<evidence type="ECO:0000256" key="7">
    <source>
        <dbReference type="SAM" id="Phobius"/>
    </source>
</evidence>
<gene>
    <name evidence="9" type="ORF">GCM10023209_23890</name>
</gene>
<reference evidence="10" key="1">
    <citation type="journal article" date="2019" name="Int. J. Syst. Evol. Microbiol.">
        <title>The Global Catalogue of Microorganisms (GCM) 10K type strain sequencing project: providing services to taxonomists for standard genome sequencing and annotation.</title>
        <authorList>
            <consortium name="The Broad Institute Genomics Platform"/>
            <consortium name="The Broad Institute Genome Sequencing Center for Infectious Disease"/>
            <person name="Wu L."/>
            <person name="Ma J."/>
        </authorList>
    </citation>
    <scope>NUCLEOTIDE SEQUENCE [LARGE SCALE GENOMIC DNA]</scope>
    <source>
        <strain evidence="10">JCM 18015</strain>
    </source>
</reference>
<evidence type="ECO:0000256" key="3">
    <source>
        <dbReference type="ARBA" id="ARBA00022692"/>
    </source>
</evidence>
<feature type="transmembrane region" description="Helical" evidence="7">
    <location>
        <begin position="51"/>
        <end position="68"/>
    </location>
</feature>
<dbReference type="InterPro" id="IPR027417">
    <property type="entry name" value="P-loop_NTPase"/>
</dbReference>
<sequence length="787" mass="86213">MNNNNSGAKQSGFRQVPTLMIGGDDGREFGRASSAPLFDFRSVRRLLRRHRFFIAIVCAICIAATVVLDRLTPTVYSASTRILLDEQVINPFGRDEIFSDLSLSNPAVESQMQVMRSPYLLSRAVDRLELGENEEFMAPATTDLAQSIRRLRDRVFPMLAEEPPETTPAERFQMAVERLGDNLRVTRNAQTLVIRLQYTASSPELAAEIVNAVAQTYIDNRLGVRQETAQRAAEWFDERMAELNVRALEVEQRMERMSGGGGDALDASETAASLQRARQELQNALAERARAQTDVMRLRALVESGRGLRGVPSSFESDALQTLIEEADAVRAELALALQASPTDRAQVESLTDRIESLEAAGAAVLNGLLQNAEARATEAETNVQTAQAIFDEARDSSGGSVTNAIDVELRSLEGEARIYRELNERYLQSYLEVVQQQSFPSTEATIIETALPPEYPDGASLRELSLLAFLVGISLGAGGAFLRESMDGSIRTTSQLSKSARAPVLGLLPAAMSDEDEDQENGAQRRLPAISVPNRRVNYTHEVIALPENRVSLTKTAPQIYATISSPLSAYSEAIRRVNVEAENMRSLLAGDKTLYPKCIGFISDRPSQGRSVAAANYAEMLAVGGGRTLLIDMDWTGLYLTECISPAAHFGLAELTAATSLIESNEAFWYDERTSLYFMPNRSMDKEATVDPGVFDQARLKSLLHALTDKFDNVVLDISPLAHSSDAAGFSDVVLGYVAIADWGVTRSDSLAKELRRAAIFPPKLLGTLLNGVSQQELDEYETAV</sequence>
<accession>A0ABP9LGQ3</accession>
<dbReference type="EMBL" id="BAABHW010000003">
    <property type="protein sequence ID" value="GAA5075666.1"/>
    <property type="molecule type" value="Genomic_DNA"/>
</dbReference>
<evidence type="ECO:0000313" key="10">
    <source>
        <dbReference type="Proteomes" id="UP001499910"/>
    </source>
</evidence>
<organism evidence="9 10">
    <name type="scientific">[Roseibacterium] beibuensis</name>
    <dbReference type="NCBI Taxonomy" id="1193142"/>
    <lineage>
        <taxon>Bacteria</taxon>
        <taxon>Pseudomonadati</taxon>
        <taxon>Pseudomonadota</taxon>
        <taxon>Alphaproteobacteria</taxon>
        <taxon>Rhodobacterales</taxon>
        <taxon>Roseobacteraceae</taxon>
        <taxon>Roseicyclus</taxon>
    </lineage>
</organism>
<feature type="domain" description="Polysaccharide chain length determinant N-terminal" evidence="8">
    <location>
        <begin position="38"/>
        <end position="126"/>
    </location>
</feature>
<dbReference type="PANTHER" id="PTHR32309:SF13">
    <property type="entry name" value="FERRIC ENTEROBACTIN TRANSPORT PROTEIN FEPE"/>
    <property type="match status" value="1"/>
</dbReference>
<keyword evidence="4 7" id="KW-1133">Transmembrane helix</keyword>
<evidence type="ECO:0000256" key="4">
    <source>
        <dbReference type="ARBA" id="ARBA00022989"/>
    </source>
</evidence>
<dbReference type="InterPro" id="IPR003856">
    <property type="entry name" value="LPS_length_determ_N"/>
</dbReference>
<keyword evidence="10" id="KW-1185">Reference proteome</keyword>
<dbReference type="RefSeq" id="WP_259548793.1">
    <property type="nucleotide sequence ID" value="NZ_BAABHW010000003.1"/>
</dbReference>
<dbReference type="PANTHER" id="PTHR32309">
    <property type="entry name" value="TYROSINE-PROTEIN KINASE"/>
    <property type="match status" value="1"/>
</dbReference>
<comment type="caution">
    <text evidence="9">The sequence shown here is derived from an EMBL/GenBank/DDBJ whole genome shotgun (WGS) entry which is preliminary data.</text>
</comment>
<keyword evidence="2" id="KW-1003">Cell membrane</keyword>
<keyword evidence="5 7" id="KW-0472">Membrane</keyword>
<keyword evidence="6" id="KW-0175">Coiled coil</keyword>
<proteinExistence type="predicted"/>
<evidence type="ECO:0000256" key="2">
    <source>
        <dbReference type="ARBA" id="ARBA00022475"/>
    </source>
</evidence>
<keyword evidence="3 7" id="KW-0812">Transmembrane</keyword>
<name>A0ABP9LGQ3_9RHOB</name>
<protein>
    <submittedName>
        <fullName evidence="9">Polysaccharide biosynthesis tyrosine autokinase</fullName>
    </submittedName>
</protein>
<evidence type="ECO:0000256" key="6">
    <source>
        <dbReference type="SAM" id="Coils"/>
    </source>
</evidence>
<dbReference type="Pfam" id="PF02706">
    <property type="entry name" value="Wzz"/>
    <property type="match status" value="1"/>
</dbReference>
<dbReference type="Proteomes" id="UP001499910">
    <property type="component" value="Unassembled WGS sequence"/>
</dbReference>
<dbReference type="InterPro" id="IPR050445">
    <property type="entry name" value="Bact_polysacc_biosynth/exp"/>
</dbReference>
<dbReference type="Gene3D" id="3.40.50.300">
    <property type="entry name" value="P-loop containing nucleotide triphosphate hydrolases"/>
    <property type="match status" value="1"/>
</dbReference>
<evidence type="ECO:0000313" key="9">
    <source>
        <dbReference type="EMBL" id="GAA5075666.1"/>
    </source>
</evidence>
<feature type="coiled-coil region" evidence="6">
    <location>
        <begin position="264"/>
        <end position="390"/>
    </location>
</feature>
<comment type="subcellular location">
    <subcellularLocation>
        <location evidence="1">Cell membrane</location>
        <topology evidence="1">Multi-pass membrane protein</topology>
    </subcellularLocation>
</comment>
<evidence type="ECO:0000259" key="8">
    <source>
        <dbReference type="Pfam" id="PF02706"/>
    </source>
</evidence>
<evidence type="ECO:0000256" key="5">
    <source>
        <dbReference type="ARBA" id="ARBA00023136"/>
    </source>
</evidence>